<dbReference type="PANTHER" id="PTHR12295:SF30">
    <property type="entry name" value="PROTEIN FURRY"/>
    <property type="match status" value="1"/>
</dbReference>
<evidence type="ECO:0000259" key="1">
    <source>
        <dbReference type="Pfam" id="PF14225"/>
    </source>
</evidence>
<dbReference type="AlphaFoldDB" id="A0A4P9XZ75"/>
<feature type="non-terminal residue" evidence="3">
    <location>
        <position position="986"/>
    </location>
</feature>
<evidence type="ECO:0000313" key="3">
    <source>
        <dbReference type="EMBL" id="RKP11674.1"/>
    </source>
</evidence>
<evidence type="ECO:0000313" key="4">
    <source>
        <dbReference type="Proteomes" id="UP000267251"/>
    </source>
</evidence>
<dbReference type="GO" id="GO:0030427">
    <property type="term" value="C:site of polarized growth"/>
    <property type="evidence" value="ECO:0007669"/>
    <property type="project" value="TreeGrafter"/>
</dbReference>
<dbReference type="GO" id="GO:0000902">
    <property type="term" value="P:cell morphogenesis"/>
    <property type="evidence" value="ECO:0007669"/>
    <property type="project" value="InterPro"/>
</dbReference>
<dbReference type="Pfam" id="PF14225">
    <property type="entry name" value="MOR2-PAG1_C"/>
    <property type="match status" value="1"/>
</dbReference>
<accession>A0A4P9XZ75</accession>
<evidence type="ECO:0000259" key="2">
    <source>
        <dbReference type="Pfam" id="PF14228"/>
    </source>
</evidence>
<dbReference type="Proteomes" id="UP000267251">
    <property type="component" value="Unassembled WGS sequence"/>
</dbReference>
<dbReference type="InterPro" id="IPR039867">
    <property type="entry name" value="Furry/Tao3/Mor2"/>
</dbReference>
<keyword evidence="4" id="KW-1185">Reference proteome</keyword>
<name>A0A4P9XZ75_9FUNG</name>
<organism evidence="3 4">
    <name type="scientific">Piptocephalis cylindrospora</name>
    <dbReference type="NCBI Taxonomy" id="1907219"/>
    <lineage>
        <taxon>Eukaryota</taxon>
        <taxon>Fungi</taxon>
        <taxon>Fungi incertae sedis</taxon>
        <taxon>Zoopagomycota</taxon>
        <taxon>Zoopagomycotina</taxon>
        <taxon>Zoopagomycetes</taxon>
        <taxon>Zoopagales</taxon>
        <taxon>Piptocephalidaceae</taxon>
        <taxon>Piptocephalis</taxon>
    </lineage>
</organism>
<feature type="domain" description="Cell morphogenesis protein C-terminal" evidence="1">
    <location>
        <begin position="730"/>
        <end position="977"/>
    </location>
</feature>
<gene>
    <name evidence="3" type="ORF">BJ684DRAFT_17755</name>
</gene>
<sequence>MQAMAILCGGPLRAPPVAGRVAATLQLDVLLSWVDDLYLSGPDRTLDWIVRDALVGLLKENPKDKEVIEAFIHQSYAGIGESGEEEGRGVAKAGQNQLPPPLPELVDLDGEITSDPPLSHGAGGGGYFGVFASYLELKSGQVMDEGLEEEDEEDGMDIPCGPHALLSLLVHKAGSPWPKTRTRAVKLLLRLETDRWLGPPQNVQEGEEGETGLVRTFAPALLSPLPEVYGRAQYGLVEGFARIYPGWAVPVVSEMLYRIQATCPGSQDTAEARLVLWYLKPWISQAPLGMEERKEGEEEEDEVDLGSYATLHNLLYLTIRHGQNWAREISRLWTALIHGPEQDGEVSGMRARVVVHYLIRVGQERRNPDFLPHASKILSTISMTSGGPGMVEEIIQGVLSQPRAFVPQLRGPDRRPMEILLPGVPLSPMDDAVKEMSRRHLLSPGQMVMIILGDMAIATPHLLVSHLGILVHVVCMYLEGGMLGERGIGGDRADRVGGGVPRLGRRGHTTLGKRAGLLHLERNNLSAPGPVEKMNRVETAVRSLLIHLTRALFLSDTTTTLESQGEARTLIHILYNSDMSAESQSSPVDLVQQILLTYQPLLLPQHLGMKWADLALRWGTQCPVRGAATASFRVFRALKPPFYPVVRVLAELLARLSNTASDPTLEIRIFSREIIWTLGMLVRDCVDPRFIPFSTKDRAEMDKKTGKEKEEGWEEKEEIRRCQILLQYAPELFWTLVALMYTRDESEYLLALDALQVLLHAPTKEPGNGGQELEESILSDTDIRDSLIRTFPAEWNADFAGLQPLLLKGLRSPRRRTRKKCLGFLNHLAFLDGGALVDPSAGRGLFLILANLPSITEALLVVEAEGLGGDEGVGNSGAPEGSRRLERARKGAIASGSEVEPGGIVEGLRHSAEWLARVDEAYALGGTVKKAAESLGKRRFGSDECLKRVGTALKDLFFPGYAMEALLFLVTLLSSAMDGGKEEGEE</sequence>
<dbReference type="Pfam" id="PF14228">
    <property type="entry name" value="MOR2-PAG1_mid"/>
    <property type="match status" value="1"/>
</dbReference>
<dbReference type="EMBL" id="KZ988726">
    <property type="protein sequence ID" value="RKP11674.1"/>
    <property type="molecule type" value="Genomic_DNA"/>
</dbReference>
<dbReference type="SUPFAM" id="SSF48371">
    <property type="entry name" value="ARM repeat"/>
    <property type="match status" value="1"/>
</dbReference>
<dbReference type="InterPro" id="IPR029473">
    <property type="entry name" value="MOR2-PAG1_mid"/>
</dbReference>
<dbReference type="OrthoDB" id="6287725at2759"/>
<dbReference type="InterPro" id="IPR025481">
    <property type="entry name" value="Cell_Morphogen_C"/>
</dbReference>
<dbReference type="GO" id="GO:0005938">
    <property type="term" value="C:cell cortex"/>
    <property type="evidence" value="ECO:0007669"/>
    <property type="project" value="TreeGrafter"/>
</dbReference>
<protein>
    <submittedName>
        <fullName evidence="3">Cell morphogenesis C-terminal-domain-containing protein</fullName>
    </submittedName>
</protein>
<dbReference type="PANTHER" id="PTHR12295">
    <property type="entry name" value="FURRY-RELATED"/>
    <property type="match status" value="1"/>
</dbReference>
<feature type="domain" description="Cell morphogenesis central region" evidence="2">
    <location>
        <begin position="160"/>
        <end position="338"/>
    </location>
</feature>
<proteinExistence type="predicted"/>
<dbReference type="InterPro" id="IPR016024">
    <property type="entry name" value="ARM-type_fold"/>
</dbReference>
<reference evidence="4" key="1">
    <citation type="journal article" date="2018" name="Nat. Microbiol.">
        <title>Leveraging single-cell genomics to expand the fungal tree of life.</title>
        <authorList>
            <person name="Ahrendt S.R."/>
            <person name="Quandt C.A."/>
            <person name="Ciobanu D."/>
            <person name="Clum A."/>
            <person name="Salamov A."/>
            <person name="Andreopoulos B."/>
            <person name="Cheng J.F."/>
            <person name="Woyke T."/>
            <person name="Pelin A."/>
            <person name="Henrissat B."/>
            <person name="Reynolds N.K."/>
            <person name="Benny G.L."/>
            <person name="Smith M.E."/>
            <person name="James T.Y."/>
            <person name="Grigoriev I.V."/>
        </authorList>
    </citation>
    <scope>NUCLEOTIDE SEQUENCE [LARGE SCALE GENOMIC DNA]</scope>
</reference>